<feature type="transmembrane region" description="Helical" evidence="8">
    <location>
        <begin position="326"/>
        <end position="348"/>
    </location>
</feature>
<evidence type="ECO:0000256" key="1">
    <source>
        <dbReference type="ARBA" id="ARBA00004141"/>
    </source>
</evidence>
<evidence type="ECO:0000256" key="8">
    <source>
        <dbReference type="SAM" id="Phobius"/>
    </source>
</evidence>
<evidence type="ECO:0000256" key="7">
    <source>
        <dbReference type="SAM" id="MobiDB-lite"/>
    </source>
</evidence>
<evidence type="ECO:0000313" key="11">
    <source>
        <dbReference type="Proteomes" id="UP000191672"/>
    </source>
</evidence>
<dbReference type="GO" id="GO:0016020">
    <property type="term" value="C:membrane"/>
    <property type="evidence" value="ECO:0007669"/>
    <property type="project" value="UniProtKB-SubCell"/>
</dbReference>
<feature type="domain" description="Cation efflux protein cytoplasmic" evidence="9">
    <location>
        <begin position="605"/>
        <end position="679"/>
    </location>
</feature>
<comment type="similarity">
    <text evidence="2">Belongs to the ferroportin (FP) (TC 2.A.100) family. SLC40A subfamily.</text>
</comment>
<evidence type="ECO:0000256" key="5">
    <source>
        <dbReference type="ARBA" id="ARBA00022989"/>
    </source>
</evidence>
<evidence type="ECO:0000259" key="9">
    <source>
        <dbReference type="Pfam" id="PF16916"/>
    </source>
</evidence>
<keyword evidence="6 8" id="KW-0472">Membrane</keyword>
<feature type="transmembrane region" description="Helical" evidence="8">
    <location>
        <begin position="50"/>
        <end position="70"/>
    </location>
</feature>
<dbReference type="Pfam" id="PF06963">
    <property type="entry name" value="FPN1"/>
    <property type="match status" value="1"/>
</dbReference>
<dbReference type="AlphaFoldDB" id="A0A1V6PQI8"/>
<name>A0A1V6PQI8_9EURO</name>
<keyword evidence="11" id="KW-1185">Reference proteome</keyword>
<dbReference type="InterPro" id="IPR009716">
    <property type="entry name" value="Ferroportin-1"/>
</dbReference>
<organism evidence="10 11">
    <name type="scientific">Penicillium antarcticum</name>
    <dbReference type="NCBI Taxonomy" id="416450"/>
    <lineage>
        <taxon>Eukaryota</taxon>
        <taxon>Fungi</taxon>
        <taxon>Dikarya</taxon>
        <taxon>Ascomycota</taxon>
        <taxon>Pezizomycotina</taxon>
        <taxon>Eurotiomycetes</taxon>
        <taxon>Eurotiomycetidae</taxon>
        <taxon>Eurotiales</taxon>
        <taxon>Aspergillaceae</taxon>
        <taxon>Penicillium</taxon>
    </lineage>
</organism>
<evidence type="ECO:0000256" key="3">
    <source>
        <dbReference type="ARBA" id="ARBA00022448"/>
    </source>
</evidence>
<feature type="transmembrane region" description="Helical" evidence="8">
    <location>
        <begin position="82"/>
        <end position="103"/>
    </location>
</feature>
<comment type="caution">
    <text evidence="10">The sequence shown here is derived from an EMBL/GenBank/DDBJ whole genome shotgun (WGS) entry which is preliminary data.</text>
</comment>
<feature type="transmembrane region" description="Helical" evidence="8">
    <location>
        <begin position="293"/>
        <end position="314"/>
    </location>
</feature>
<keyword evidence="5 8" id="KW-1133">Transmembrane helix</keyword>
<dbReference type="Gene3D" id="1.20.1510.10">
    <property type="entry name" value="Cation efflux protein transmembrane domain"/>
    <property type="match status" value="1"/>
</dbReference>
<feature type="transmembrane region" description="Helical" evidence="8">
    <location>
        <begin position="576"/>
        <end position="593"/>
    </location>
</feature>
<dbReference type="GO" id="GO:0005381">
    <property type="term" value="F:iron ion transmembrane transporter activity"/>
    <property type="evidence" value="ECO:0007669"/>
    <property type="project" value="InterPro"/>
</dbReference>
<feature type="transmembrane region" description="Helical" evidence="8">
    <location>
        <begin position="408"/>
        <end position="428"/>
    </location>
</feature>
<evidence type="ECO:0000256" key="4">
    <source>
        <dbReference type="ARBA" id="ARBA00022692"/>
    </source>
</evidence>
<proteinExistence type="inferred from homology"/>
<dbReference type="STRING" id="416450.A0A1V6PQI8"/>
<sequence>MAARRREQPALDERTPLITDPENAGASSSTTSGNTDDAQVYPGTLLPMSAYALSRGLAAIIFAPAVGYYIDAGNRLQVVRLSIVLQRLVVAASCVIFYLLAIGLPMKRVINTCLLAILMLLACFEKLCSVLNLVSVEKDWVVVVVGEDFGCLRTMNAQMRRIDLVCKLIGPLFIALIDGISTEAAILVNLGMNVCSVVVEYFSIAKVYYEVPELQETKHSSPKSRRVEPAQQIFFVRVWRACCQGVRLALGDFGFYFRHRMFLPSFAGALLYLTVLSFAGQMVTWLLSAGYDSTQIAVARTLSVMFEVLATWVAPGLMGKIGPTRAGIWLASWQITCLAGGMAIYWGYASQPLLSASGLGGILIQEGVEAEARGSFSSTEAAWQNLFEICSYVPTIVFSRPDQFKWPALISVIAVGFAVGFYTSSLALVADAFHYLNDLIGFCVAFAAIKVSSKKSSPRDLSFGWQRSRLLGAFFNGVFLLALGFYRFINTFLTEHEHGNNNELPGPLENNSDEAYALHSNHRHNHIQQPKKGYDLGILGVLIHVMGDAANNVGVIISALVIWLTHYPARYYADPAVSMAIAFVIFSTSFPLVRRSGKILLESVPNGIDLADIKHDLEKVPGVLSVHELHVWRLNQEKALASLHFTMSNQKISDFNETAKTMTDCLHSYGIHSATVQPELVQPSILTAGEATSPALQSQPCQIKCGASCEVLMCCG</sequence>
<evidence type="ECO:0000256" key="6">
    <source>
        <dbReference type="ARBA" id="ARBA00023136"/>
    </source>
</evidence>
<accession>A0A1V6PQI8</accession>
<dbReference type="Proteomes" id="UP000191672">
    <property type="component" value="Unassembled WGS sequence"/>
</dbReference>
<dbReference type="NCBIfam" id="TIGR01297">
    <property type="entry name" value="CDF"/>
    <property type="match status" value="1"/>
</dbReference>
<dbReference type="SUPFAM" id="SSF161111">
    <property type="entry name" value="Cation efflux protein transmembrane domain-like"/>
    <property type="match status" value="1"/>
</dbReference>
<comment type="subcellular location">
    <subcellularLocation>
        <location evidence="1">Membrane</location>
        <topology evidence="1">Multi-pass membrane protein</topology>
    </subcellularLocation>
</comment>
<dbReference type="PANTHER" id="PTHR11660">
    <property type="entry name" value="SOLUTE CARRIER FAMILY 40 MEMBER"/>
    <property type="match status" value="1"/>
</dbReference>
<dbReference type="SUPFAM" id="SSF160240">
    <property type="entry name" value="Cation efflux protein cytoplasmic domain-like"/>
    <property type="match status" value="1"/>
</dbReference>
<dbReference type="GO" id="GO:0098771">
    <property type="term" value="P:inorganic ion homeostasis"/>
    <property type="evidence" value="ECO:0007669"/>
    <property type="project" value="UniProtKB-ARBA"/>
</dbReference>
<keyword evidence="3" id="KW-0813">Transport</keyword>
<feature type="region of interest" description="Disordered" evidence="7">
    <location>
        <begin position="1"/>
        <end position="36"/>
    </location>
</feature>
<dbReference type="InterPro" id="IPR027470">
    <property type="entry name" value="Cation_efflux_CTD"/>
</dbReference>
<protein>
    <recommendedName>
        <fullName evidence="9">Cation efflux protein cytoplasmic domain-containing protein</fullName>
    </recommendedName>
</protein>
<feature type="transmembrane region" description="Helical" evidence="8">
    <location>
        <begin position="266"/>
        <end position="287"/>
    </location>
</feature>
<reference evidence="11" key="1">
    <citation type="journal article" date="2017" name="Nat. Microbiol.">
        <title>Global analysis of biosynthetic gene clusters reveals vast potential of secondary metabolite production in Penicillium species.</title>
        <authorList>
            <person name="Nielsen J.C."/>
            <person name="Grijseels S."/>
            <person name="Prigent S."/>
            <person name="Ji B."/>
            <person name="Dainat J."/>
            <person name="Nielsen K.F."/>
            <person name="Frisvad J.C."/>
            <person name="Workman M."/>
            <person name="Nielsen J."/>
        </authorList>
    </citation>
    <scope>NUCLEOTIDE SEQUENCE [LARGE SCALE GENOMIC DNA]</scope>
    <source>
        <strain evidence="11">IBT 31811</strain>
    </source>
</reference>
<dbReference type="SUPFAM" id="SSF103473">
    <property type="entry name" value="MFS general substrate transporter"/>
    <property type="match status" value="1"/>
</dbReference>
<evidence type="ECO:0000256" key="2">
    <source>
        <dbReference type="ARBA" id="ARBA00006279"/>
    </source>
</evidence>
<dbReference type="Pfam" id="PF16916">
    <property type="entry name" value="ZT_dimer"/>
    <property type="match status" value="1"/>
</dbReference>
<feature type="compositionally biased region" description="Basic and acidic residues" evidence="7">
    <location>
        <begin position="1"/>
        <end position="15"/>
    </location>
</feature>
<evidence type="ECO:0000313" key="10">
    <source>
        <dbReference type="EMBL" id="OQD79191.1"/>
    </source>
</evidence>
<dbReference type="GO" id="GO:0030003">
    <property type="term" value="P:intracellular monoatomic cation homeostasis"/>
    <property type="evidence" value="ECO:0007669"/>
    <property type="project" value="UniProtKB-ARBA"/>
</dbReference>
<feature type="compositionally biased region" description="Low complexity" evidence="7">
    <location>
        <begin position="23"/>
        <end position="36"/>
    </location>
</feature>
<dbReference type="InterPro" id="IPR027469">
    <property type="entry name" value="Cation_efflux_TMD_sf"/>
</dbReference>
<gene>
    <name evidence="10" type="ORF">PENANT_c058G08462</name>
</gene>
<feature type="transmembrane region" description="Helical" evidence="8">
    <location>
        <begin position="471"/>
        <end position="489"/>
    </location>
</feature>
<dbReference type="InterPro" id="IPR036259">
    <property type="entry name" value="MFS_trans_sf"/>
</dbReference>
<dbReference type="PANTHER" id="PTHR11660:SF57">
    <property type="entry name" value="SOLUTE CARRIER FAMILY 40 MEMBER"/>
    <property type="match status" value="1"/>
</dbReference>
<dbReference type="EMBL" id="MDYN01000058">
    <property type="protein sequence ID" value="OQD79191.1"/>
    <property type="molecule type" value="Genomic_DNA"/>
</dbReference>
<feature type="transmembrane region" description="Helical" evidence="8">
    <location>
        <begin position="109"/>
        <end position="128"/>
    </location>
</feature>
<keyword evidence="4 8" id="KW-0812">Transmembrane</keyword>
<feature type="transmembrane region" description="Helical" evidence="8">
    <location>
        <begin position="536"/>
        <end position="564"/>
    </location>
</feature>
<dbReference type="InterPro" id="IPR002524">
    <property type="entry name" value="Cation_efflux"/>
</dbReference>
<dbReference type="InterPro" id="IPR036837">
    <property type="entry name" value="Cation_efflux_CTD_sf"/>
</dbReference>